<dbReference type="InterPro" id="IPR002347">
    <property type="entry name" value="SDR_fam"/>
</dbReference>
<dbReference type="InterPro" id="IPR036291">
    <property type="entry name" value="NAD(P)-bd_dom_sf"/>
</dbReference>
<dbReference type="SUPFAM" id="SSF51735">
    <property type="entry name" value="NAD(P)-binding Rossmann-fold domains"/>
    <property type="match status" value="1"/>
</dbReference>
<comment type="caution">
    <text evidence="3">The sequence shown here is derived from an EMBL/GenBank/DDBJ whole genome shotgun (WGS) entry which is preliminary data.</text>
</comment>
<dbReference type="Gene3D" id="3.40.50.720">
    <property type="entry name" value="NAD(P)-binding Rossmann-like Domain"/>
    <property type="match status" value="1"/>
</dbReference>
<evidence type="ECO:0000313" key="3">
    <source>
        <dbReference type="EMBL" id="GAH97890.1"/>
    </source>
</evidence>
<comment type="similarity">
    <text evidence="1">Belongs to the short-chain dehydrogenases/reductases (SDR) family.</text>
</comment>
<dbReference type="EMBL" id="BARV01001581">
    <property type="protein sequence ID" value="GAH97890.1"/>
    <property type="molecule type" value="Genomic_DNA"/>
</dbReference>
<proteinExistence type="inferred from homology"/>
<dbReference type="InterPro" id="IPR051737">
    <property type="entry name" value="L-xylulose/Carbonyl_redctase"/>
</dbReference>
<keyword evidence="2" id="KW-0521">NADP</keyword>
<name>X1KW76_9ZZZZ</name>
<dbReference type="PANTHER" id="PTHR44252:SF3">
    <property type="entry name" value="D-ERYTHRULOSE REDUCTASE-RELATED"/>
    <property type="match status" value="1"/>
</dbReference>
<dbReference type="Pfam" id="PF13561">
    <property type="entry name" value="adh_short_C2"/>
    <property type="match status" value="1"/>
</dbReference>
<organism evidence="3">
    <name type="scientific">marine sediment metagenome</name>
    <dbReference type="NCBI Taxonomy" id="412755"/>
    <lineage>
        <taxon>unclassified sequences</taxon>
        <taxon>metagenomes</taxon>
        <taxon>ecological metagenomes</taxon>
    </lineage>
</organism>
<gene>
    <name evidence="3" type="ORF">S06H3_04492</name>
</gene>
<dbReference type="PRINTS" id="PR00081">
    <property type="entry name" value="GDHRDH"/>
</dbReference>
<protein>
    <recommendedName>
        <fullName evidence="4">SDR family oxidoreductase</fullName>
    </recommendedName>
</protein>
<dbReference type="GO" id="GO:0004090">
    <property type="term" value="F:carbonyl reductase (NADPH) activity"/>
    <property type="evidence" value="ECO:0007669"/>
    <property type="project" value="TreeGrafter"/>
</dbReference>
<accession>X1KW76</accession>
<dbReference type="GO" id="GO:0006006">
    <property type="term" value="P:glucose metabolic process"/>
    <property type="evidence" value="ECO:0007669"/>
    <property type="project" value="TreeGrafter"/>
</dbReference>
<dbReference type="GO" id="GO:0050038">
    <property type="term" value="F:L-xylulose reductase (NADPH) activity"/>
    <property type="evidence" value="ECO:0007669"/>
    <property type="project" value="TreeGrafter"/>
</dbReference>
<evidence type="ECO:0000256" key="2">
    <source>
        <dbReference type="ARBA" id="ARBA00022857"/>
    </source>
</evidence>
<evidence type="ECO:0008006" key="4">
    <source>
        <dbReference type="Google" id="ProtNLM"/>
    </source>
</evidence>
<dbReference type="GO" id="GO:0005997">
    <property type="term" value="P:xylulose metabolic process"/>
    <property type="evidence" value="ECO:0007669"/>
    <property type="project" value="TreeGrafter"/>
</dbReference>
<evidence type="ECO:0000256" key="1">
    <source>
        <dbReference type="ARBA" id="ARBA00006484"/>
    </source>
</evidence>
<reference evidence="3" key="1">
    <citation type="journal article" date="2014" name="Front. Microbiol.">
        <title>High frequency of phylogenetically diverse reductive dehalogenase-homologous genes in deep subseafloor sedimentary metagenomes.</title>
        <authorList>
            <person name="Kawai M."/>
            <person name="Futagami T."/>
            <person name="Toyoda A."/>
            <person name="Takaki Y."/>
            <person name="Nishi S."/>
            <person name="Hori S."/>
            <person name="Arai W."/>
            <person name="Tsubouchi T."/>
            <person name="Morono Y."/>
            <person name="Uchiyama I."/>
            <person name="Ito T."/>
            <person name="Fujiyama A."/>
            <person name="Inagaki F."/>
            <person name="Takami H."/>
        </authorList>
    </citation>
    <scope>NUCLEOTIDE SEQUENCE</scope>
    <source>
        <strain evidence="3">Expedition CK06-06</strain>
    </source>
</reference>
<sequence>YNVLVNAMAPTFVETPLTADALADPVFAKTVKDRIPLGRWALPEDIVGPLLFFASKASDFVTGQILYIDGGVTTW</sequence>
<dbReference type="PANTHER" id="PTHR44252">
    <property type="entry name" value="D-ERYTHRULOSE REDUCTASE"/>
    <property type="match status" value="1"/>
</dbReference>
<dbReference type="AlphaFoldDB" id="X1KW76"/>
<feature type="non-terminal residue" evidence="3">
    <location>
        <position position="1"/>
    </location>
</feature>